<protein>
    <recommendedName>
        <fullName evidence="8">Bcr/CflA family efflux transporter</fullName>
    </recommendedName>
</protein>
<evidence type="ECO:0000256" key="6">
    <source>
        <dbReference type="ARBA" id="ARBA00022989"/>
    </source>
</evidence>
<dbReference type="InterPro" id="IPR036259">
    <property type="entry name" value="MFS_trans_sf"/>
</dbReference>
<dbReference type="AlphaFoldDB" id="A0A329QX80"/>
<name>A0A329QX80_9BACL</name>
<comment type="similarity">
    <text evidence="2 8">Belongs to the major facilitator superfamily. Bcr/CmlA family.</text>
</comment>
<keyword evidence="5 8" id="KW-0812">Transmembrane</keyword>
<feature type="transmembrane region" description="Helical" evidence="8">
    <location>
        <begin position="351"/>
        <end position="370"/>
    </location>
</feature>
<feature type="transmembrane region" description="Helical" evidence="8">
    <location>
        <begin position="85"/>
        <end position="103"/>
    </location>
</feature>
<evidence type="ECO:0000256" key="5">
    <source>
        <dbReference type="ARBA" id="ARBA00022692"/>
    </source>
</evidence>
<reference evidence="10 11" key="1">
    <citation type="submission" date="2018-04" db="EMBL/GenBank/DDBJ databases">
        <title>Paenibacillus taichungensis Genome sequencing and assembly.</title>
        <authorList>
            <person name="Xu J."/>
            <person name="Rensing C."/>
            <person name="Mazhar H.S."/>
        </authorList>
    </citation>
    <scope>NUCLEOTIDE SEQUENCE [LARGE SCALE GENOMIC DNA]</scope>
    <source>
        <strain evidence="10 11">NC1</strain>
    </source>
</reference>
<feature type="transmembrane region" description="Helical" evidence="8">
    <location>
        <begin position="316"/>
        <end position="339"/>
    </location>
</feature>
<gene>
    <name evidence="10" type="ORF">DC345_06400</name>
</gene>
<dbReference type="FunFam" id="1.20.1720.10:FF:000005">
    <property type="entry name" value="Bcr/CflA family efflux transporter"/>
    <property type="match status" value="1"/>
</dbReference>
<dbReference type="PANTHER" id="PTHR23502:SF132">
    <property type="entry name" value="POLYAMINE TRANSPORTER 2-RELATED"/>
    <property type="match status" value="1"/>
</dbReference>
<dbReference type="Pfam" id="PF07690">
    <property type="entry name" value="MFS_1"/>
    <property type="match status" value="1"/>
</dbReference>
<dbReference type="InterPro" id="IPR004812">
    <property type="entry name" value="Efflux_drug-R_Bcr/CmlA"/>
</dbReference>
<feature type="transmembrane region" description="Helical" evidence="8">
    <location>
        <begin position="288"/>
        <end position="310"/>
    </location>
</feature>
<dbReference type="GO" id="GO:1990961">
    <property type="term" value="P:xenobiotic detoxification by transmembrane export across the plasma membrane"/>
    <property type="evidence" value="ECO:0007669"/>
    <property type="project" value="InterPro"/>
</dbReference>
<accession>A0A329QX80</accession>
<feature type="transmembrane region" description="Helical" evidence="8">
    <location>
        <begin position="376"/>
        <end position="397"/>
    </location>
</feature>
<feature type="transmembrane region" description="Helical" evidence="8">
    <location>
        <begin position="253"/>
        <end position="276"/>
    </location>
</feature>
<sequence>MKSTPASLSTNSTSRVRMALILGTLSAFGPLSLDMYLPALPTLADEFQSSTSYAQLSLTACMVGLAAGQLLAGPLSDVRGRRTPLIAGLILYTIASILCLVSPTMGSFVVLRFIQGAAGAAGIVISRAVVRDVYSGPELTRFFSLLMLINGVAPIAAPIIGGQLLAYTSWRGVFILLSIIGILTLVAVVVGLGETLPTERRSSGGLKQTLITFRKIAGDRLFMGYALTQGFVSAGMFAYISGSPFVLQKIYGISPQMFSLCFAINGLGIILASQIAGRLAGKVSETRLLIAGLLTAALGGTSLLIAILAGGNLISVLIPLFLVVSSVGLVNTASFALAMANQEKSAGSASALIGVMTFLFGGIVAPLVGLGGEGTAVPMGIVIACADLGALLIYVVMVGKGKRGQRQGKQRLA</sequence>
<dbReference type="Gene3D" id="1.20.1720.10">
    <property type="entry name" value="Multidrug resistance protein D"/>
    <property type="match status" value="1"/>
</dbReference>
<comment type="subcellular location">
    <subcellularLocation>
        <location evidence="1 8">Cell membrane</location>
        <topology evidence="1 8">Multi-pass membrane protein</topology>
    </subcellularLocation>
</comment>
<organism evidence="10 11">
    <name type="scientific">Paenibacillus taichungensis</name>
    <dbReference type="NCBI Taxonomy" id="484184"/>
    <lineage>
        <taxon>Bacteria</taxon>
        <taxon>Bacillati</taxon>
        <taxon>Bacillota</taxon>
        <taxon>Bacilli</taxon>
        <taxon>Bacillales</taxon>
        <taxon>Paenibacillaceae</taxon>
        <taxon>Paenibacillus</taxon>
    </lineage>
</organism>
<keyword evidence="4 8" id="KW-1003">Cell membrane</keyword>
<dbReference type="InterPro" id="IPR011701">
    <property type="entry name" value="MFS"/>
</dbReference>
<dbReference type="NCBIfam" id="TIGR00710">
    <property type="entry name" value="efflux_Bcr_CflA"/>
    <property type="match status" value="1"/>
</dbReference>
<dbReference type="Proteomes" id="UP000250642">
    <property type="component" value="Unassembled WGS sequence"/>
</dbReference>
<dbReference type="EMBL" id="QEVW01000005">
    <property type="protein sequence ID" value="RAW16733.1"/>
    <property type="molecule type" value="Genomic_DNA"/>
</dbReference>
<evidence type="ECO:0000313" key="10">
    <source>
        <dbReference type="EMBL" id="RAW16733.1"/>
    </source>
</evidence>
<dbReference type="CDD" id="cd17320">
    <property type="entry name" value="MFS_MdfA_MDR_like"/>
    <property type="match status" value="1"/>
</dbReference>
<dbReference type="GO" id="GO:0005886">
    <property type="term" value="C:plasma membrane"/>
    <property type="evidence" value="ECO:0007669"/>
    <property type="project" value="UniProtKB-SubCell"/>
</dbReference>
<evidence type="ECO:0000256" key="3">
    <source>
        <dbReference type="ARBA" id="ARBA00022448"/>
    </source>
</evidence>
<dbReference type="PANTHER" id="PTHR23502">
    <property type="entry name" value="MAJOR FACILITATOR SUPERFAMILY"/>
    <property type="match status" value="1"/>
</dbReference>
<dbReference type="GO" id="GO:0042910">
    <property type="term" value="F:xenobiotic transmembrane transporter activity"/>
    <property type="evidence" value="ECO:0007669"/>
    <property type="project" value="InterPro"/>
</dbReference>
<keyword evidence="7 8" id="KW-0472">Membrane</keyword>
<feature type="transmembrane region" description="Helical" evidence="8">
    <location>
        <begin position="142"/>
        <end position="166"/>
    </location>
</feature>
<comment type="caution">
    <text evidence="8">Lacks conserved residue(s) required for the propagation of feature annotation.</text>
</comment>
<keyword evidence="3 8" id="KW-0813">Transport</keyword>
<feature type="transmembrane region" description="Helical" evidence="8">
    <location>
        <begin position="109"/>
        <end position="130"/>
    </location>
</feature>
<dbReference type="SUPFAM" id="SSF103473">
    <property type="entry name" value="MFS general substrate transporter"/>
    <property type="match status" value="1"/>
</dbReference>
<evidence type="ECO:0000256" key="1">
    <source>
        <dbReference type="ARBA" id="ARBA00004651"/>
    </source>
</evidence>
<feature type="domain" description="Major facilitator superfamily (MFS) profile" evidence="9">
    <location>
        <begin position="15"/>
        <end position="402"/>
    </location>
</feature>
<dbReference type="InterPro" id="IPR020846">
    <property type="entry name" value="MFS_dom"/>
</dbReference>
<comment type="caution">
    <text evidence="10">The sequence shown here is derived from an EMBL/GenBank/DDBJ whole genome shotgun (WGS) entry which is preliminary data.</text>
</comment>
<evidence type="ECO:0000313" key="11">
    <source>
        <dbReference type="Proteomes" id="UP000250642"/>
    </source>
</evidence>
<feature type="transmembrane region" description="Helical" evidence="8">
    <location>
        <begin position="221"/>
        <end position="241"/>
    </location>
</feature>
<evidence type="ECO:0000259" key="9">
    <source>
        <dbReference type="PROSITE" id="PS50850"/>
    </source>
</evidence>
<evidence type="ECO:0000256" key="8">
    <source>
        <dbReference type="RuleBase" id="RU365088"/>
    </source>
</evidence>
<feature type="transmembrane region" description="Helical" evidence="8">
    <location>
        <begin position="54"/>
        <end position="73"/>
    </location>
</feature>
<evidence type="ECO:0000256" key="7">
    <source>
        <dbReference type="ARBA" id="ARBA00023136"/>
    </source>
</evidence>
<evidence type="ECO:0000256" key="2">
    <source>
        <dbReference type="ARBA" id="ARBA00006236"/>
    </source>
</evidence>
<feature type="transmembrane region" description="Helical" evidence="8">
    <location>
        <begin position="172"/>
        <end position="193"/>
    </location>
</feature>
<proteinExistence type="inferred from homology"/>
<dbReference type="RefSeq" id="WP_113052395.1">
    <property type="nucleotide sequence ID" value="NZ_CP175536.1"/>
</dbReference>
<evidence type="ECO:0000256" key="4">
    <source>
        <dbReference type="ARBA" id="ARBA00022475"/>
    </source>
</evidence>
<keyword evidence="6 8" id="KW-1133">Transmembrane helix</keyword>
<dbReference type="PROSITE" id="PS50850">
    <property type="entry name" value="MFS"/>
    <property type="match status" value="1"/>
</dbReference>